<feature type="region of interest" description="Disordered" evidence="1">
    <location>
        <begin position="1"/>
        <end position="37"/>
    </location>
</feature>
<gene>
    <name evidence="2" type="ORF">SAMN04487948_101334</name>
</gene>
<name>A0A1H8N5K6_9EURY</name>
<reference evidence="3" key="1">
    <citation type="submission" date="2016-10" db="EMBL/GenBank/DDBJ databases">
        <authorList>
            <person name="Varghese N."/>
            <person name="Submissions S."/>
        </authorList>
    </citation>
    <scope>NUCLEOTIDE SEQUENCE [LARGE SCALE GENOMIC DNA]</scope>
    <source>
        <strain evidence="3">CGMCC 1.10121</strain>
    </source>
</reference>
<evidence type="ECO:0000313" key="3">
    <source>
        <dbReference type="Proteomes" id="UP000199126"/>
    </source>
</evidence>
<feature type="region of interest" description="Disordered" evidence="1">
    <location>
        <begin position="76"/>
        <end position="110"/>
    </location>
</feature>
<protein>
    <submittedName>
        <fullName evidence="2">Uncharacterized protein</fullName>
    </submittedName>
</protein>
<evidence type="ECO:0000256" key="1">
    <source>
        <dbReference type="SAM" id="MobiDB-lite"/>
    </source>
</evidence>
<feature type="compositionally biased region" description="Polar residues" evidence="1">
    <location>
        <begin position="1"/>
        <end position="18"/>
    </location>
</feature>
<dbReference type="AlphaFoldDB" id="A0A1H8N5K6"/>
<dbReference type="RefSeq" id="WP_089820712.1">
    <property type="nucleotide sequence ID" value="NZ_FODV01000001.1"/>
</dbReference>
<dbReference type="EMBL" id="FODV01000001">
    <property type="protein sequence ID" value="SEO24961.1"/>
    <property type="molecule type" value="Genomic_DNA"/>
</dbReference>
<proteinExistence type="predicted"/>
<keyword evidence="3" id="KW-1185">Reference proteome</keyword>
<accession>A0A1H8N5K6</accession>
<dbReference type="Proteomes" id="UP000199126">
    <property type="component" value="Unassembled WGS sequence"/>
</dbReference>
<sequence length="110" mass="11872">MDDVDVTSSALRDGSTTADGDPDAETDARSSTRTQSVELTMSEWRLLRCALQHATTALSDQDVGARVLGDRLHSLDGRLDEQLSDGRANDDRSDDDRLGRTPASSPGDPR</sequence>
<organism evidence="2 3">
    <name type="scientific">Halogranum amylolyticum</name>
    <dbReference type="NCBI Taxonomy" id="660520"/>
    <lineage>
        <taxon>Archaea</taxon>
        <taxon>Methanobacteriati</taxon>
        <taxon>Methanobacteriota</taxon>
        <taxon>Stenosarchaea group</taxon>
        <taxon>Halobacteria</taxon>
        <taxon>Halobacteriales</taxon>
        <taxon>Haloferacaceae</taxon>
    </lineage>
</organism>
<feature type="compositionally biased region" description="Basic and acidic residues" evidence="1">
    <location>
        <begin position="87"/>
        <end position="99"/>
    </location>
</feature>
<evidence type="ECO:0000313" key="2">
    <source>
        <dbReference type="EMBL" id="SEO24961.1"/>
    </source>
</evidence>